<evidence type="ECO:0000256" key="1">
    <source>
        <dbReference type="ARBA" id="ARBA00007747"/>
    </source>
</evidence>
<feature type="domain" description="RRM" evidence="8">
    <location>
        <begin position="122"/>
        <end position="209"/>
    </location>
</feature>
<dbReference type="Proteomes" id="UP000242146">
    <property type="component" value="Unassembled WGS sequence"/>
</dbReference>
<keyword evidence="4 6" id="KW-0694">RNA-binding</keyword>
<proteinExistence type="inferred from homology"/>
<evidence type="ECO:0000256" key="4">
    <source>
        <dbReference type="ARBA" id="ARBA00022884"/>
    </source>
</evidence>
<keyword evidence="5" id="KW-0508">mRNA splicing</keyword>
<dbReference type="GO" id="GO:0003723">
    <property type="term" value="F:RNA binding"/>
    <property type="evidence" value="ECO:0007669"/>
    <property type="project" value="UniProtKB-UniRule"/>
</dbReference>
<dbReference type="Gene3D" id="3.30.70.330">
    <property type="match status" value="2"/>
</dbReference>
<evidence type="ECO:0000313" key="9">
    <source>
        <dbReference type="EMBL" id="ORX48246.1"/>
    </source>
</evidence>
<dbReference type="STRING" id="101127.A0A1X2GAA2"/>
<dbReference type="CDD" id="cd12281">
    <property type="entry name" value="RRM1_TatSF1_like"/>
    <property type="match status" value="1"/>
</dbReference>
<dbReference type="SUPFAM" id="SSF54928">
    <property type="entry name" value="RNA-binding domain, RBD"/>
    <property type="match status" value="2"/>
</dbReference>
<dbReference type="SMART" id="SM00360">
    <property type="entry name" value="RRM"/>
    <property type="match status" value="2"/>
</dbReference>
<accession>A0A1X2GAA2</accession>
<dbReference type="InterPro" id="IPR034393">
    <property type="entry name" value="TatSF1-like"/>
</dbReference>
<dbReference type="OrthoDB" id="10258585at2759"/>
<evidence type="ECO:0000256" key="6">
    <source>
        <dbReference type="PROSITE-ProRule" id="PRU00176"/>
    </source>
</evidence>
<dbReference type="InterPro" id="IPR035979">
    <property type="entry name" value="RBD_domain_sf"/>
</dbReference>
<evidence type="ECO:0000256" key="3">
    <source>
        <dbReference type="ARBA" id="ARBA00022737"/>
    </source>
</evidence>
<keyword evidence="2" id="KW-0507">mRNA processing</keyword>
<dbReference type="GO" id="GO:0005686">
    <property type="term" value="C:U2 snRNP"/>
    <property type="evidence" value="ECO:0007669"/>
    <property type="project" value="EnsemblFungi"/>
</dbReference>
<dbReference type="GO" id="GO:0005684">
    <property type="term" value="C:U2-type spliceosomal complex"/>
    <property type="evidence" value="ECO:0007669"/>
    <property type="project" value="EnsemblFungi"/>
</dbReference>
<keyword evidence="3" id="KW-0677">Repeat</keyword>
<name>A0A1X2GAA2_9FUNG</name>
<evidence type="ECO:0000256" key="2">
    <source>
        <dbReference type="ARBA" id="ARBA00022664"/>
    </source>
</evidence>
<evidence type="ECO:0000259" key="8">
    <source>
        <dbReference type="PROSITE" id="PS50102"/>
    </source>
</evidence>
<dbReference type="FunFam" id="3.30.70.330:FF:000105">
    <property type="entry name" value="HIV Tat-specific factor 1 homolog"/>
    <property type="match status" value="1"/>
</dbReference>
<gene>
    <name evidence="9" type="ORF">DM01DRAFT_262435</name>
</gene>
<evidence type="ECO:0000256" key="7">
    <source>
        <dbReference type="SAM" id="MobiDB-lite"/>
    </source>
</evidence>
<feature type="region of interest" description="Disordered" evidence="7">
    <location>
        <begin position="211"/>
        <end position="230"/>
    </location>
</feature>
<dbReference type="InterPro" id="IPR012677">
    <property type="entry name" value="Nucleotide-bd_a/b_plait_sf"/>
</dbReference>
<dbReference type="PANTHER" id="PTHR15608:SF0">
    <property type="entry name" value="HIV TAT-SPECIFIC FACTOR 1"/>
    <property type="match status" value="1"/>
</dbReference>
<organism evidence="9 10">
    <name type="scientific">Hesseltinella vesiculosa</name>
    <dbReference type="NCBI Taxonomy" id="101127"/>
    <lineage>
        <taxon>Eukaryota</taxon>
        <taxon>Fungi</taxon>
        <taxon>Fungi incertae sedis</taxon>
        <taxon>Mucoromycota</taxon>
        <taxon>Mucoromycotina</taxon>
        <taxon>Mucoromycetes</taxon>
        <taxon>Mucorales</taxon>
        <taxon>Cunninghamellaceae</taxon>
        <taxon>Hesseltinella</taxon>
    </lineage>
</organism>
<dbReference type="FunFam" id="3.30.70.330:FF:000329">
    <property type="entry name" value="splicing factor U2AF-associated protein 2"/>
    <property type="match status" value="1"/>
</dbReference>
<dbReference type="PANTHER" id="PTHR15608">
    <property type="entry name" value="SPLICING FACTOR U2AF-ASSOCIATED PROTEIN 2"/>
    <property type="match status" value="1"/>
</dbReference>
<evidence type="ECO:0000256" key="5">
    <source>
        <dbReference type="ARBA" id="ARBA00023187"/>
    </source>
</evidence>
<sequence>MNGPSIKKEDFDKDPRMSRNVQTGKWAFKGDDGIDFEFDENLNAWFPMYNETLIAQQQSAYAVEGVDESEPVAKPQDKKKKKRVYTYDEEVRTRRAIPVSLSIFLSLAEHVDKKPRKEPKNTSVYVTSVPPDATVQELNEVFSKCGVVMEDLETGEPKIKLYKDKDGNFQGDALVTYFREESIALAINLLDDSDLRPGDKSTRINVQKAVFKEKQPSTDKKQPAKNKAKKKLHQLNRKLDWIEEETGKKSEKFAKIVILKNMYTQQELDDDPTLILELKEDIREECERLGEVTNVILYDKSPGGIVSVRFGEPKVAKACVLLMNNRYFAGKQISAEIYDGKTKYQKSGNTAEDDEDEKQRLERYAKWLEQGADDS</sequence>
<evidence type="ECO:0000313" key="10">
    <source>
        <dbReference type="Proteomes" id="UP000242146"/>
    </source>
</evidence>
<dbReference type="Pfam" id="PF00076">
    <property type="entry name" value="RRM_1"/>
    <property type="match status" value="1"/>
</dbReference>
<dbReference type="CDD" id="cd12282">
    <property type="entry name" value="RRM2_TatSF1_like"/>
    <property type="match status" value="1"/>
</dbReference>
<dbReference type="InterPro" id="IPR034392">
    <property type="entry name" value="TatSF1-like_RRM1"/>
</dbReference>
<dbReference type="InterPro" id="IPR000504">
    <property type="entry name" value="RRM_dom"/>
</dbReference>
<dbReference type="GO" id="GO:0000398">
    <property type="term" value="P:mRNA splicing, via spliceosome"/>
    <property type="evidence" value="ECO:0007669"/>
    <property type="project" value="InterPro"/>
</dbReference>
<comment type="similarity">
    <text evidence="1">Belongs to the HTATSF1 family.</text>
</comment>
<keyword evidence="10" id="KW-1185">Reference proteome</keyword>
<reference evidence="9 10" key="1">
    <citation type="submission" date="2016-07" db="EMBL/GenBank/DDBJ databases">
        <title>Pervasive Adenine N6-methylation of Active Genes in Fungi.</title>
        <authorList>
            <consortium name="DOE Joint Genome Institute"/>
            <person name="Mondo S.J."/>
            <person name="Dannebaum R.O."/>
            <person name="Kuo R.C."/>
            <person name="Labutti K."/>
            <person name="Haridas S."/>
            <person name="Kuo A."/>
            <person name="Salamov A."/>
            <person name="Ahrendt S.R."/>
            <person name="Lipzen A."/>
            <person name="Sullivan W."/>
            <person name="Andreopoulos W.B."/>
            <person name="Clum A."/>
            <person name="Lindquist E."/>
            <person name="Daum C."/>
            <person name="Ramamoorthy G.K."/>
            <person name="Gryganskyi A."/>
            <person name="Culley D."/>
            <person name="Magnuson J.K."/>
            <person name="James T.Y."/>
            <person name="O'Malley M.A."/>
            <person name="Stajich J.E."/>
            <person name="Spatafora J.W."/>
            <person name="Visel A."/>
            <person name="Grigoriev I.V."/>
        </authorList>
    </citation>
    <scope>NUCLEOTIDE SEQUENCE [LARGE SCALE GENOMIC DNA]</scope>
    <source>
        <strain evidence="9 10">NRRL 3301</strain>
    </source>
</reference>
<dbReference type="AlphaFoldDB" id="A0A1X2GAA2"/>
<dbReference type="PROSITE" id="PS50102">
    <property type="entry name" value="RRM"/>
    <property type="match status" value="1"/>
</dbReference>
<feature type="compositionally biased region" description="Basic and acidic residues" evidence="7">
    <location>
        <begin position="211"/>
        <end position="222"/>
    </location>
</feature>
<comment type="caution">
    <text evidence="9">The sequence shown here is derived from an EMBL/GenBank/DDBJ whole genome shotgun (WGS) entry which is preliminary data.</text>
</comment>
<protein>
    <recommendedName>
        <fullName evidence="8">RRM domain-containing protein</fullName>
    </recommendedName>
</protein>
<dbReference type="EMBL" id="MCGT01000030">
    <property type="protein sequence ID" value="ORX48246.1"/>
    <property type="molecule type" value="Genomic_DNA"/>
</dbReference>